<feature type="chain" id="PRO_5038692533" evidence="1">
    <location>
        <begin position="24"/>
        <end position="127"/>
    </location>
</feature>
<comment type="caution">
    <text evidence="2">The sequence shown here is derived from an EMBL/GenBank/DDBJ whole genome shotgun (WGS) entry which is preliminary data.</text>
</comment>
<feature type="signal peptide" evidence="1">
    <location>
        <begin position="1"/>
        <end position="23"/>
    </location>
</feature>
<organism evidence="2 3">
    <name type="scientific">Candidatus Prevotella avicola</name>
    <dbReference type="NCBI Taxonomy" id="2838738"/>
    <lineage>
        <taxon>Bacteria</taxon>
        <taxon>Pseudomonadati</taxon>
        <taxon>Bacteroidota</taxon>
        <taxon>Bacteroidia</taxon>
        <taxon>Bacteroidales</taxon>
        <taxon>Prevotellaceae</taxon>
        <taxon>Prevotella</taxon>
    </lineage>
</organism>
<dbReference type="AlphaFoldDB" id="A0A9D2FZR7"/>
<evidence type="ECO:0000313" key="3">
    <source>
        <dbReference type="Proteomes" id="UP000824055"/>
    </source>
</evidence>
<proteinExistence type="predicted"/>
<evidence type="ECO:0000256" key="1">
    <source>
        <dbReference type="SAM" id="SignalP"/>
    </source>
</evidence>
<dbReference type="EMBL" id="DXBE01000053">
    <property type="protein sequence ID" value="HIZ69676.1"/>
    <property type="molecule type" value="Genomic_DNA"/>
</dbReference>
<accession>A0A9D2FZR7</accession>
<reference evidence="2" key="2">
    <citation type="submission" date="2021-04" db="EMBL/GenBank/DDBJ databases">
        <authorList>
            <person name="Gilroy R."/>
        </authorList>
    </citation>
    <scope>NUCLEOTIDE SEQUENCE</scope>
    <source>
        <strain evidence="2">ChiHecec3B27-8219</strain>
    </source>
</reference>
<evidence type="ECO:0000313" key="2">
    <source>
        <dbReference type="EMBL" id="HIZ69676.1"/>
    </source>
</evidence>
<name>A0A9D2FZR7_9BACT</name>
<protein>
    <submittedName>
        <fullName evidence="2">DUF3244 domain-containing protein</fullName>
    </submittedName>
</protein>
<keyword evidence="1" id="KW-0732">Signal</keyword>
<dbReference type="Proteomes" id="UP000824055">
    <property type="component" value="Unassembled WGS sequence"/>
</dbReference>
<reference evidence="2" key="1">
    <citation type="journal article" date="2021" name="PeerJ">
        <title>Extensive microbial diversity within the chicken gut microbiome revealed by metagenomics and culture.</title>
        <authorList>
            <person name="Gilroy R."/>
            <person name="Ravi A."/>
            <person name="Getino M."/>
            <person name="Pursley I."/>
            <person name="Horton D.L."/>
            <person name="Alikhan N.F."/>
            <person name="Baker D."/>
            <person name="Gharbi K."/>
            <person name="Hall N."/>
            <person name="Watson M."/>
            <person name="Adriaenssens E.M."/>
            <person name="Foster-Nyarko E."/>
            <person name="Jarju S."/>
            <person name="Secka A."/>
            <person name="Antonio M."/>
            <person name="Oren A."/>
            <person name="Chaudhuri R.R."/>
            <person name="La Ragione R."/>
            <person name="Hildebrand F."/>
            <person name="Pallen M.J."/>
        </authorList>
    </citation>
    <scope>NUCLEOTIDE SEQUENCE</scope>
    <source>
        <strain evidence="2">ChiHecec3B27-8219</strain>
    </source>
</reference>
<gene>
    <name evidence="2" type="ORF">H9966_07340</name>
</gene>
<sequence length="127" mass="14055">MKKTLFILSITLLAILFPGVTKGMPVAADNNSSENKKTLNLTIKGGRVNKKTPRSLILPPCLELGGNTLYIIDYVPSCTLQLVDETGNIFYETIIPEGTECWELPTDQLAGCELRLIIDDVCYYCIL</sequence>